<organism evidence="1 2">
    <name type="scientific">Noviherbaspirillum humi</name>
    <dbReference type="NCBI Taxonomy" id="1688639"/>
    <lineage>
        <taxon>Bacteria</taxon>
        <taxon>Pseudomonadati</taxon>
        <taxon>Pseudomonadota</taxon>
        <taxon>Betaproteobacteria</taxon>
        <taxon>Burkholderiales</taxon>
        <taxon>Oxalobacteraceae</taxon>
        <taxon>Noviherbaspirillum</taxon>
    </lineage>
</organism>
<protein>
    <submittedName>
        <fullName evidence="1">Transposase</fullName>
    </submittedName>
</protein>
<dbReference type="InterPro" id="IPR009057">
    <property type="entry name" value="Homeodomain-like_sf"/>
</dbReference>
<gene>
    <name evidence="1" type="ORF">SAMN06265795_11927</name>
</gene>
<dbReference type="InterPro" id="IPR036388">
    <property type="entry name" value="WH-like_DNA-bd_sf"/>
</dbReference>
<dbReference type="RefSeq" id="WP_089401225.1">
    <property type="nucleotide sequence ID" value="NZ_FZOT01000019.1"/>
</dbReference>
<dbReference type="Pfam" id="PF13565">
    <property type="entry name" value="HTH_32"/>
    <property type="match status" value="1"/>
</dbReference>
<evidence type="ECO:0000313" key="2">
    <source>
        <dbReference type="Proteomes" id="UP000198284"/>
    </source>
</evidence>
<accession>A0A239L2W4</accession>
<proteinExistence type="predicted"/>
<reference evidence="1 2" key="1">
    <citation type="submission" date="2017-06" db="EMBL/GenBank/DDBJ databases">
        <authorList>
            <person name="Kim H.J."/>
            <person name="Triplett B.A."/>
        </authorList>
    </citation>
    <scope>NUCLEOTIDE SEQUENCE [LARGE SCALE GENOMIC DNA]</scope>
    <source>
        <strain evidence="1 2">U15</strain>
    </source>
</reference>
<dbReference type="EMBL" id="FZOT01000019">
    <property type="protein sequence ID" value="SNT24936.1"/>
    <property type="molecule type" value="Genomic_DNA"/>
</dbReference>
<dbReference type="OrthoDB" id="565387at2"/>
<dbReference type="Gene3D" id="1.10.10.10">
    <property type="entry name" value="Winged helix-like DNA-binding domain superfamily/Winged helix DNA-binding domain"/>
    <property type="match status" value="1"/>
</dbReference>
<name>A0A239L2W4_9BURK</name>
<keyword evidence="2" id="KW-1185">Reference proteome</keyword>
<dbReference type="Proteomes" id="UP000198284">
    <property type="component" value="Unassembled WGS sequence"/>
</dbReference>
<sequence length="141" mass="15994">MAAALSTDLRWKLIAACERGNVSQREVAEFFGVCLATVEKLWRLYRETGDVVKPNPLPRGRSPSIHANAKDHLRQWIEQQPDATLVELCELLQRQLGIAVSRATVSRTLKDMGMRRKKRPYVPVSKTARRYIRHASATAGR</sequence>
<evidence type="ECO:0000313" key="1">
    <source>
        <dbReference type="EMBL" id="SNT24936.1"/>
    </source>
</evidence>
<dbReference type="AlphaFoldDB" id="A0A239L2W4"/>
<dbReference type="SUPFAM" id="SSF46689">
    <property type="entry name" value="Homeodomain-like"/>
    <property type="match status" value="1"/>
</dbReference>